<dbReference type="RefSeq" id="WP_005696600.1">
    <property type="nucleotide sequence ID" value="NZ_AFQS01000012.1"/>
</dbReference>
<dbReference type="EMBL" id="CP133470">
    <property type="protein sequence ID" value="WMS23980.1"/>
    <property type="molecule type" value="Genomic_DNA"/>
</dbReference>
<evidence type="ECO:0000256" key="2">
    <source>
        <dbReference type="SAM" id="Phobius"/>
    </source>
</evidence>
<feature type="transmembrane region" description="Helical" evidence="2">
    <location>
        <begin position="47"/>
        <end position="63"/>
    </location>
</feature>
<name>A0ABD7ZIM8_HAEPA</name>
<accession>A0ABD7ZIM8</accession>
<protein>
    <recommendedName>
        <fullName evidence="5">Transmembrane protein</fullName>
    </recommendedName>
</protein>
<reference evidence="3 4" key="1">
    <citation type="submission" date="2023-08" db="EMBL/GenBank/DDBJ databases">
        <title>Haemophilus_parainfluenzae_DSM 8978_complete_genome_hifiasm_Zymo_Research_D6332.</title>
        <authorList>
            <person name="Damerum A."/>
        </authorList>
    </citation>
    <scope>NUCLEOTIDE SEQUENCE [LARGE SCALE GENOMIC DNA]</scope>
    <source>
        <strain evidence="3 4">DSM 8978</strain>
    </source>
</reference>
<proteinExistence type="predicted"/>
<keyword evidence="2" id="KW-1133">Transmembrane helix</keyword>
<keyword evidence="2" id="KW-0812">Transmembrane</keyword>
<keyword evidence="2" id="KW-0472">Membrane</keyword>
<dbReference type="Proteomes" id="UP001242781">
    <property type="component" value="Chromosome"/>
</dbReference>
<organism evidence="3 4">
    <name type="scientific">Haemophilus parainfluenzae ATCC 33392</name>
    <dbReference type="NCBI Taxonomy" id="888828"/>
    <lineage>
        <taxon>Bacteria</taxon>
        <taxon>Pseudomonadati</taxon>
        <taxon>Pseudomonadota</taxon>
        <taxon>Gammaproteobacteria</taxon>
        <taxon>Pasteurellales</taxon>
        <taxon>Pasteurellaceae</taxon>
        <taxon>Haemophilus</taxon>
    </lineage>
</organism>
<dbReference type="AlphaFoldDB" id="A0ABD7ZIM8"/>
<evidence type="ECO:0000256" key="1">
    <source>
        <dbReference type="SAM" id="MobiDB-lite"/>
    </source>
</evidence>
<sequence>MQKIRFRNNKEMMNRNKIYHDLGFSIRKVNEDEIEIKNSTFDGYLRGFFRTLIIGIFSVIAFLDLQHKQVPLSSIYEGIKYDYLWALNPDEQIKPIYNLYVLHDDDPTYFQRYPEKYPPEPYEEFRKPYVTEDFWKRHVFYFELIPLFLVFILFFYPRHRSIRLNRKERVIYMQAFHKIFVIPVPDKGDPLMGMKYNRFSFYMFGSRKQFSLLMTGLVVEGKYTEAELLGCYPLPNPLHNMHLIKAMREFFTQENPEFLKHIGRFYRTPWLRPGIAFCNSFSFIRFPISSRRKIDRAIAEHKAFWNSLSYKQQMQRYAKAVKEQQELNEQLASEGLINEVNDDWEETEKSPALQDK</sequence>
<dbReference type="GeneID" id="93298088"/>
<gene>
    <name evidence="3" type="ORF">RDV53_01070</name>
</gene>
<evidence type="ECO:0000313" key="3">
    <source>
        <dbReference type="EMBL" id="WMS23980.1"/>
    </source>
</evidence>
<evidence type="ECO:0000313" key="4">
    <source>
        <dbReference type="Proteomes" id="UP001242781"/>
    </source>
</evidence>
<feature type="region of interest" description="Disordered" evidence="1">
    <location>
        <begin position="332"/>
        <end position="356"/>
    </location>
</feature>
<evidence type="ECO:0008006" key="5">
    <source>
        <dbReference type="Google" id="ProtNLM"/>
    </source>
</evidence>
<feature type="transmembrane region" description="Helical" evidence="2">
    <location>
        <begin position="139"/>
        <end position="157"/>
    </location>
</feature>